<accession>E6PWT0</accession>
<name>E6PWT0_9ZZZZ</name>
<proteinExistence type="predicted"/>
<gene>
    <name evidence="1" type="ORF">CARN3_0301</name>
</gene>
<dbReference type="EMBL" id="CABN01000008">
    <property type="protein sequence ID" value="CBH99388.1"/>
    <property type="molecule type" value="Genomic_DNA"/>
</dbReference>
<protein>
    <submittedName>
        <fullName evidence="1">Uncharacterized protein</fullName>
    </submittedName>
</protein>
<sequence>MEYGLAFYRNHEIANYDVVGVPAGEHILVVRVAGKNGVDLHSEDALREYLEGRSYRPLFDWPEQQLVVYLVGAQSASADKTAR</sequence>
<dbReference type="AlphaFoldDB" id="E6PWT0"/>
<evidence type="ECO:0000313" key="1">
    <source>
        <dbReference type="EMBL" id="CBH99388.1"/>
    </source>
</evidence>
<reference evidence="1" key="1">
    <citation type="submission" date="2009-10" db="EMBL/GenBank/DDBJ databases">
        <title>Diversity of trophic interactions inside an arsenic-rich microbial ecosystem.</title>
        <authorList>
            <person name="Bertin P.N."/>
            <person name="Heinrich-Salmeron A."/>
            <person name="Pelletier E."/>
            <person name="Goulhen-Chollet F."/>
            <person name="Arsene-Ploetze F."/>
            <person name="Gallien S."/>
            <person name="Calteau A."/>
            <person name="Vallenet D."/>
            <person name="Casiot C."/>
            <person name="Chane-Woon-Ming B."/>
            <person name="Giloteaux L."/>
            <person name="Barakat M."/>
            <person name="Bonnefoy V."/>
            <person name="Bruneel O."/>
            <person name="Chandler M."/>
            <person name="Cleiss J."/>
            <person name="Duran R."/>
            <person name="Elbaz-Poulichet F."/>
            <person name="Fonknechten N."/>
            <person name="Lauga B."/>
            <person name="Mornico D."/>
            <person name="Ortet P."/>
            <person name="Schaeffer C."/>
            <person name="Siguier P."/>
            <person name="Alexander Thil Smith A."/>
            <person name="Van Dorsselaer A."/>
            <person name="Weissenbach J."/>
            <person name="Medigue C."/>
            <person name="Le Paslier D."/>
        </authorList>
    </citation>
    <scope>NUCLEOTIDE SEQUENCE</scope>
</reference>
<organism evidence="1">
    <name type="scientific">mine drainage metagenome</name>
    <dbReference type="NCBI Taxonomy" id="410659"/>
    <lineage>
        <taxon>unclassified sequences</taxon>
        <taxon>metagenomes</taxon>
        <taxon>ecological metagenomes</taxon>
    </lineage>
</organism>
<comment type="caution">
    <text evidence="1">The sequence shown here is derived from an EMBL/GenBank/DDBJ whole genome shotgun (WGS) entry which is preliminary data.</text>
</comment>